<evidence type="ECO:0008006" key="3">
    <source>
        <dbReference type="Google" id="ProtNLM"/>
    </source>
</evidence>
<dbReference type="EMBL" id="DF968181">
    <property type="protein sequence ID" value="GAP41789.1"/>
    <property type="molecule type" value="Genomic_DNA"/>
</dbReference>
<dbReference type="PANTHER" id="PTHR47483:SF1">
    <property type="entry name" value="BETA-ARABINOFURANOSYLTRANSFERASE RAY1"/>
    <property type="match status" value="1"/>
</dbReference>
<dbReference type="GO" id="GO:0016757">
    <property type="term" value="F:glycosyltransferase activity"/>
    <property type="evidence" value="ECO:0007669"/>
    <property type="project" value="InterPro"/>
</dbReference>
<dbReference type="SUPFAM" id="SSF53448">
    <property type="entry name" value="Nucleotide-diphospho-sugar transferases"/>
    <property type="match status" value="1"/>
</dbReference>
<protein>
    <recommendedName>
        <fullName evidence="3">Glycosyltransferase</fullName>
    </recommendedName>
</protein>
<evidence type="ECO:0000313" key="2">
    <source>
        <dbReference type="Proteomes" id="UP000053370"/>
    </source>
</evidence>
<dbReference type="STRING" id="1678840.ATC1_131785"/>
<sequence length="309" mass="35740">MSVMTIFISPKAFIRDHIATIQWNAIQSWKQFGKDVDIVLIGDDPGVEEASIDLEVRYIPHVKRNSSGTPLLSDIFSLARETSISPLLAYVNADIILLPNFLEIAESILSYEKQFLLVGQRWDLDIREKINMSDGWIDRIREDIKNRGRRHPAGGSDYFIFPRNCFMKMPDFAIGRSGWDNWMFYEARMRGWKLIDCSDVIDIIHQDHDYAHLPGGQPHYRQQESFENVKLAGGKRTVFTLLDCDWKMKKDGSLTRPSLTVKKILREIEIFPLVTLKSRLLGEAFFAVFHPKKAYGELRKFLTKNNKNS</sequence>
<reference evidence="1" key="1">
    <citation type="journal article" date="2015" name="Genome Announc.">
        <title>Draft Genome Sequence of Anaerolineae Strain TC1, a Novel Isolate from a Methanogenic Wastewater Treatment System.</title>
        <authorList>
            <person name="Matsuura N."/>
            <person name="Tourlousse D.M."/>
            <person name="Sun L."/>
            <person name="Toyonaga M."/>
            <person name="Kuroda K."/>
            <person name="Ohashi A."/>
            <person name="Cruz R."/>
            <person name="Yamaguchi T."/>
            <person name="Sekiguchi Y."/>
        </authorList>
    </citation>
    <scope>NUCLEOTIDE SEQUENCE [LARGE SCALE GENOMIC DNA]</scope>
    <source>
        <strain evidence="1">TC1</strain>
    </source>
</reference>
<dbReference type="Proteomes" id="UP000053370">
    <property type="component" value="Unassembled WGS sequence"/>
</dbReference>
<organism evidence="1">
    <name type="scientific">Flexilinea flocculi</name>
    <dbReference type="NCBI Taxonomy" id="1678840"/>
    <lineage>
        <taxon>Bacteria</taxon>
        <taxon>Bacillati</taxon>
        <taxon>Chloroflexota</taxon>
        <taxon>Anaerolineae</taxon>
        <taxon>Anaerolineales</taxon>
        <taxon>Anaerolineaceae</taxon>
        <taxon>Flexilinea</taxon>
    </lineage>
</organism>
<dbReference type="OrthoDB" id="240268at2"/>
<dbReference type="AlphaFoldDB" id="A0A0S7BNQ3"/>
<gene>
    <name evidence="1" type="ORF">ATC1_131785</name>
</gene>
<keyword evidence="2" id="KW-1185">Reference proteome</keyword>
<dbReference type="RefSeq" id="WP_062283735.1">
    <property type="nucleotide sequence ID" value="NZ_DF968181.1"/>
</dbReference>
<dbReference type="Gene3D" id="3.90.550.10">
    <property type="entry name" value="Spore Coat Polysaccharide Biosynthesis Protein SpsA, Chain A"/>
    <property type="match status" value="1"/>
</dbReference>
<dbReference type="InterPro" id="IPR044575">
    <property type="entry name" value="RAY1-like"/>
</dbReference>
<accession>A0A0S7BNQ3</accession>
<evidence type="ECO:0000313" key="1">
    <source>
        <dbReference type="EMBL" id="GAP41789.1"/>
    </source>
</evidence>
<name>A0A0S7BNQ3_9CHLR</name>
<dbReference type="InterPro" id="IPR029044">
    <property type="entry name" value="Nucleotide-diphossugar_trans"/>
</dbReference>
<proteinExistence type="predicted"/>
<dbReference type="PANTHER" id="PTHR47483">
    <property type="entry name" value="BETA-ARABINOFURANOSYLTRANSFERASE RAY1"/>
    <property type="match status" value="1"/>
</dbReference>